<keyword evidence="5" id="KW-0687">Ribonucleoprotein</keyword>
<dbReference type="InterPro" id="IPR014722">
    <property type="entry name" value="Rib_uL2_dom2"/>
</dbReference>
<dbReference type="FunFam" id="2.30.30.30:FF:000001">
    <property type="entry name" value="50S ribosomal protein L2"/>
    <property type="match status" value="1"/>
</dbReference>
<feature type="domain" description="Large ribosomal subunit protein uL2 RNA-binding" evidence="8">
    <location>
        <begin position="329"/>
        <end position="405"/>
    </location>
</feature>
<evidence type="ECO:0000256" key="3">
    <source>
        <dbReference type="ARBA" id="ARBA00022640"/>
    </source>
</evidence>
<dbReference type="SUPFAM" id="SSF50104">
    <property type="entry name" value="Translation proteins SH3-like domain"/>
    <property type="match status" value="1"/>
</dbReference>
<protein>
    <submittedName>
        <fullName evidence="9">Ribosomal protein L2</fullName>
    </submittedName>
</protein>
<dbReference type="EMBL" id="KI928023">
    <property type="protein sequence ID" value="ETW28660.1"/>
    <property type="molecule type" value="Genomic_DNA"/>
</dbReference>
<dbReference type="AlphaFoldDB" id="A0A024VKC3"/>
<dbReference type="InterPro" id="IPR022666">
    <property type="entry name" value="Ribosomal_uL2_RNA-bd_dom"/>
</dbReference>
<name>A0A024VKC3_PLAFA</name>
<dbReference type="Gene3D" id="4.10.950.10">
    <property type="entry name" value="Ribosomal protein L2, domain 3"/>
    <property type="match status" value="1"/>
</dbReference>
<keyword evidence="3" id="KW-0934">Plastid</keyword>
<dbReference type="Pfam" id="PF00181">
    <property type="entry name" value="Ribosomal_L2_N"/>
    <property type="match status" value="1"/>
</dbReference>
<evidence type="ECO:0000256" key="2">
    <source>
        <dbReference type="ARBA" id="ARBA00005636"/>
    </source>
</evidence>
<dbReference type="GO" id="GO:0003723">
    <property type="term" value="F:RNA binding"/>
    <property type="evidence" value="ECO:0007669"/>
    <property type="project" value="InterPro"/>
</dbReference>
<dbReference type="GO" id="GO:0032543">
    <property type="term" value="P:mitochondrial translation"/>
    <property type="evidence" value="ECO:0007669"/>
    <property type="project" value="TreeGrafter"/>
</dbReference>
<dbReference type="Gene3D" id="2.30.30.30">
    <property type="match status" value="1"/>
</dbReference>
<dbReference type="InterPro" id="IPR012340">
    <property type="entry name" value="NA-bd_OB-fold"/>
</dbReference>
<dbReference type="PANTHER" id="PTHR13691">
    <property type="entry name" value="RIBOSOMAL PROTEIN L2"/>
    <property type="match status" value="1"/>
</dbReference>
<evidence type="ECO:0000259" key="7">
    <source>
        <dbReference type="SMART" id="SM01382"/>
    </source>
</evidence>
<dbReference type="SMART" id="SM01382">
    <property type="entry name" value="Ribosomal_L2_C"/>
    <property type="match status" value="1"/>
</dbReference>
<accession>A0A024VKC3</accession>
<gene>
    <name evidence="9" type="ORF">PFFCH_04031</name>
</gene>
<dbReference type="FunFam" id="2.40.50.140:FF:000029">
    <property type="entry name" value="50S ribosomal protein L2, chloroplastic"/>
    <property type="match status" value="1"/>
</dbReference>
<dbReference type="InterPro" id="IPR005880">
    <property type="entry name" value="Ribosomal_uL2_bac/org-type"/>
</dbReference>
<feature type="compositionally biased region" description="Basic residues" evidence="6">
    <location>
        <begin position="516"/>
        <end position="530"/>
    </location>
</feature>
<dbReference type="NCBIfam" id="TIGR01171">
    <property type="entry name" value="rplB_bact"/>
    <property type="match status" value="1"/>
</dbReference>
<dbReference type="OrthoDB" id="1298661at2759"/>
<organism evidence="9 10">
    <name type="scientific">Plasmodium falciparum FCH/4</name>
    <dbReference type="NCBI Taxonomy" id="1036724"/>
    <lineage>
        <taxon>Eukaryota</taxon>
        <taxon>Sar</taxon>
        <taxon>Alveolata</taxon>
        <taxon>Apicomplexa</taxon>
        <taxon>Aconoidasida</taxon>
        <taxon>Haemosporida</taxon>
        <taxon>Plasmodiidae</taxon>
        <taxon>Plasmodium</taxon>
        <taxon>Plasmodium (Laverania)</taxon>
    </lineage>
</organism>
<dbReference type="InterPro" id="IPR002171">
    <property type="entry name" value="Ribosomal_uL2"/>
</dbReference>
<comment type="subcellular location">
    <subcellularLocation>
        <location evidence="1">Plastid</location>
    </subcellularLocation>
</comment>
<dbReference type="SMART" id="SM01383">
    <property type="entry name" value="Ribosomal_L2"/>
    <property type="match status" value="1"/>
</dbReference>
<keyword evidence="4 9" id="KW-0689">Ribosomal protein</keyword>
<dbReference type="Gene3D" id="2.40.50.140">
    <property type="entry name" value="Nucleic acid-binding proteins"/>
    <property type="match status" value="1"/>
</dbReference>
<sequence length="572" mass="66573">MKENIFDTKKKNNNRKRNIIRSAKWNNKNSKIELSKKRDSSNKYKSILKYYKNENKTNKFIDKRKKNKWFHKNRKLQKKNIFNLNDDVLFKERHISTNDFIHSDNSLKETDQENLNDNKKKGNKKYNAMLDKIEEKKLWKLKKYEIKEKLRKFDEHFDEIQKNVLGLNGTKGGAKHSMVIENNKNKLNKVIHESKKRQNFEIHASHKGIGAEKGKQNCYDDDDDEQLDDYFFLLILYNIMNGLQFLLRINKNIIRRFSSLYSPNIKKNVPDYIDFETFYPKKEIKPDIMTAFTMAKQQRLEKLLENNPLVLYKGRVIKKLSCPRIKNSGRNNVGKITVRHRGGGHAQRLRFIDFKRSRKDIYSTVLRIEYDPSRSAHIALIQYEDGVLSYILAPLLLRPGDKIIASKYANINPGNSLPLQNIPVGSIIHNIEMRPGAGGQLIRAAGTYATIISKDNEYATIKLKSTEIRKFPLQCWATIGQVSNLERHMRILGKAGVNRWLGKRPVVRGVAMNPSKHPHGGGTSKKHTKRPKCSLWGICRDGYKTRSKKKPLGLIIRRNICGRLQKKYGVKS</sequence>
<dbReference type="GO" id="GO:0009536">
    <property type="term" value="C:plastid"/>
    <property type="evidence" value="ECO:0007669"/>
    <property type="project" value="UniProtKB-SubCell"/>
</dbReference>
<comment type="similarity">
    <text evidence="2">Belongs to the universal ribosomal protein uL2 family.</text>
</comment>
<reference evidence="9 10" key="2">
    <citation type="submission" date="2013-02" db="EMBL/GenBank/DDBJ databases">
        <title>The Genome Sequence of Plasmodium falciparum FCH/4.</title>
        <authorList>
            <consortium name="The Broad Institute Genome Sequencing Platform"/>
            <consortium name="The Broad Institute Genome Sequencing Center for Infectious Disease"/>
            <person name="Neafsey D."/>
            <person name="Cheeseman I."/>
            <person name="Volkman S."/>
            <person name="Adams J."/>
            <person name="Walker B."/>
            <person name="Young S.K."/>
            <person name="Zeng Q."/>
            <person name="Gargeya S."/>
            <person name="Fitzgerald M."/>
            <person name="Haas B."/>
            <person name="Abouelleil A."/>
            <person name="Alvarado L."/>
            <person name="Arachchi H.M."/>
            <person name="Berlin A.M."/>
            <person name="Chapman S.B."/>
            <person name="Dewar J."/>
            <person name="Goldberg J."/>
            <person name="Griggs A."/>
            <person name="Gujja S."/>
            <person name="Hansen M."/>
            <person name="Howarth C."/>
            <person name="Imamovic A."/>
            <person name="Larimer J."/>
            <person name="McCowan C."/>
            <person name="Murphy C."/>
            <person name="Neiman D."/>
            <person name="Pearson M."/>
            <person name="Priest M."/>
            <person name="Roberts A."/>
            <person name="Saif S."/>
            <person name="Shea T."/>
            <person name="Sisk P."/>
            <person name="Sykes S."/>
            <person name="Wortman J."/>
            <person name="Nusbaum C."/>
            <person name="Birren B."/>
        </authorList>
    </citation>
    <scope>NUCLEOTIDE SEQUENCE [LARGE SCALE GENOMIC DNA]</scope>
    <source>
        <strain evidence="9 10">FCH/4</strain>
    </source>
</reference>
<evidence type="ECO:0000259" key="8">
    <source>
        <dbReference type="SMART" id="SM01383"/>
    </source>
</evidence>
<feature type="region of interest" description="Disordered" evidence="6">
    <location>
        <begin position="510"/>
        <end position="530"/>
    </location>
</feature>
<dbReference type="InterPro" id="IPR014726">
    <property type="entry name" value="Ribosomal_uL2_dom3"/>
</dbReference>
<evidence type="ECO:0000256" key="1">
    <source>
        <dbReference type="ARBA" id="ARBA00004474"/>
    </source>
</evidence>
<dbReference type="GO" id="GO:0003735">
    <property type="term" value="F:structural constituent of ribosome"/>
    <property type="evidence" value="ECO:0007669"/>
    <property type="project" value="InterPro"/>
</dbReference>
<reference evidence="9 10" key="1">
    <citation type="submission" date="2013-02" db="EMBL/GenBank/DDBJ databases">
        <title>The Genome Annotation of Plasmodium falciparum FCH/4.</title>
        <authorList>
            <consortium name="The Broad Institute Genome Sequencing Platform"/>
            <consortium name="The Broad Institute Genome Sequencing Center for Infectious Disease"/>
            <person name="Neafsey D."/>
            <person name="Hoffman S."/>
            <person name="Volkman S."/>
            <person name="Rosenthal P."/>
            <person name="Walker B."/>
            <person name="Young S.K."/>
            <person name="Zeng Q."/>
            <person name="Gargeya S."/>
            <person name="Fitzgerald M."/>
            <person name="Haas B."/>
            <person name="Abouelleil A."/>
            <person name="Allen A.W."/>
            <person name="Alvarado L."/>
            <person name="Arachchi H.M."/>
            <person name="Berlin A.M."/>
            <person name="Chapman S.B."/>
            <person name="Gainer-Dewar J."/>
            <person name="Goldberg J."/>
            <person name="Griggs A."/>
            <person name="Gujja S."/>
            <person name="Hansen M."/>
            <person name="Howarth C."/>
            <person name="Imamovic A."/>
            <person name="Ireland A."/>
            <person name="Larimer J."/>
            <person name="McCowan C."/>
            <person name="Murphy C."/>
            <person name="Pearson M."/>
            <person name="Poon T.W."/>
            <person name="Priest M."/>
            <person name="Roberts A."/>
            <person name="Saif S."/>
            <person name="Shea T."/>
            <person name="Sisk P."/>
            <person name="Sykes S."/>
            <person name="Wortman J."/>
            <person name="Nusbaum C."/>
            <person name="Birren B."/>
        </authorList>
    </citation>
    <scope>NUCLEOTIDE SEQUENCE [LARGE SCALE GENOMIC DNA]</scope>
    <source>
        <strain evidence="9 10">FCH/4</strain>
    </source>
</reference>
<dbReference type="SUPFAM" id="SSF50249">
    <property type="entry name" value="Nucleic acid-binding proteins"/>
    <property type="match status" value="1"/>
</dbReference>
<dbReference type="InterPro" id="IPR008991">
    <property type="entry name" value="Translation_prot_SH3-like_sf"/>
</dbReference>
<dbReference type="InterPro" id="IPR022669">
    <property type="entry name" value="Ribosomal_uL2_C"/>
</dbReference>
<evidence type="ECO:0000313" key="9">
    <source>
        <dbReference type="EMBL" id="ETW28660.1"/>
    </source>
</evidence>
<dbReference type="FunFam" id="4.10.950.10:FF:000003">
    <property type="entry name" value="50S ribosomal protein L2"/>
    <property type="match status" value="1"/>
</dbReference>
<evidence type="ECO:0000313" key="10">
    <source>
        <dbReference type="Proteomes" id="UP000030656"/>
    </source>
</evidence>
<feature type="domain" description="Large ribosomal subunit protein uL2 C-terminal" evidence="7">
    <location>
        <begin position="411"/>
        <end position="539"/>
    </location>
</feature>
<evidence type="ECO:0000256" key="4">
    <source>
        <dbReference type="ARBA" id="ARBA00022980"/>
    </source>
</evidence>
<proteinExistence type="inferred from homology"/>
<dbReference type="GO" id="GO:0016740">
    <property type="term" value="F:transferase activity"/>
    <property type="evidence" value="ECO:0007669"/>
    <property type="project" value="InterPro"/>
</dbReference>
<dbReference type="Proteomes" id="UP000030656">
    <property type="component" value="Unassembled WGS sequence"/>
</dbReference>
<evidence type="ECO:0000256" key="5">
    <source>
        <dbReference type="ARBA" id="ARBA00023274"/>
    </source>
</evidence>
<evidence type="ECO:0000256" key="6">
    <source>
        <dbReference type="SAM" id="MobiDB-lite"/>
    </source>
</evidence>
<dbReference type="GO" id="GO:0005762">
    <property type="term" value="C:mitochondrial large ribosomal subunit"/>
    <property type="evidence" value="ECO:0007669"/>
    <property type="project" value="TreeGrafter"/>
</dbReference>
<dbReference type="PANTHER" id="PTHR13691:SF5">
    <property type="entry name" value="LARGE RIBOSOMAL SUBUNIT PROTEIN UL2M"/>
    <property type="match status" value="1"/>
</dbReference>
<dbReference type="Pfam" id="PF03947">
    <property type="entry name" value="Ribosomal_L2_C"/>
    <property type="match status" value="1"/>
</dbReference>